<dbReference type="AlphaFoldDB" id="A0AAD9ZLY5"/>
<comment type="similarity">
    <text evidence="2 13">Belongs to the glutamate-gated ion channel (TC 1.A.10.1) family.</text>
</comment>
<reference evidence="18" key="1">
    <citation type="journal article" date="2023" name="Plant J.">
        <title>Genome sequences and population genomics provide insights into the demographic history, inbreeding, and mutation load of two 'living fossil' tree species of Dipteronia.</title>
        <authorList>
            <person name="Feng Y."/>
            <person name="Comes H.P."/>
            <person name="Chen J."/>
            <person name="Zhu S."/>
            <person name="Lu R."/>
            <person name="Zhang X."/>
            <person name="Li P."/>
            <person name="Qiu J."/>
            <person name="Olsen K.M."/>
            <person name="Qiu Y."/>
        </authorList>
    </citation>
    <scope>NUCLEOTIDE SEQUENCE</scope>
    <source>
        <strain evidence="18">NBL</strain>
    </source>
</reference>
<evidence type="ECO:0000256" key="3">
    <source>
        <dbReference type="ARBA" id="ARBA00022448"/>
    </source>
</evidence>
<sequence>MTRTILLLIFCIWVPIEVVVGAGNATVSSSRPRSVTLGALFTSDSIIGRAARPAIVAAVDDVNNDPSILSGTKLNFIIHDTNCSGFLGTMEALQLMENEVFVAIGPQSSGIAHVISHVVNELQVPLLSFAATDPSLSSLQYPFFLRTTHSDHFQMYAIADMVQYYGWREVIAIYVDDDYGRNGISVLGDALAKKRAKISYKAAFIPGASKSEINDLLVGANLMESRVFVVHVNPDSGLRIFSIAKSLNMLIGGYVWIATDWLPSHLDSIQPADSDTMNLLQGVVALRHHIPDTDIKKKFESNWKSGSAGLNSYALYAYDSVWLAARALDVFFNEGGSISFSNDPRLENTNGSMLQLGSLRVFNGGQKFLQTLMKMNFTGVSGQIGFDADRNLVLPAYDILNIGGTGSRRIGYWSNHSGLSVVAPETLYAKPSNTSTSNQRLYSVIWPGEISATPRGWVFPNNGKPLRIAVPYRVSYTEFLGKDNSPPGVKGYCIDVFEAAISLLSYPVPRNFILYGDGKRNPDYNELVHQVALDQLTSRIEGIDTLISSSEPIGIQDGSFVWNYLVDELNIAESRLKKLKNLDEYSNALMLGPKNGGVAAIVDELPYIELFMSRTNCAFRTVGQEFTKSGWGFAFQRDSPLAIDLSTAILQLSENGDLQKIHNKWLTLHECSMQLGEEDQGSSRLSLTSFWGLFLICGSACFIALTVFFYRICCQYRRFNPEGEENVEVEEIDTARPRRTLRSASIKNLIDFVDSKHIKRNKNAGPSSPV</sequence>
<dbReference type="FunFam" id="3.40.190.10:FF:000175">
    <property type="entry name" value="Glutamate receptor"/>
    <property type="match status" value="1"/>
</dbReference>
<feature type="signal peptide" evidence="16">
    <location>
        <begin position="1"/>
        <end position="21"/>
    </location>
</feature>
<evidence type="ECO:0000259" key="17">
    <source>
        <dbReference type="SMART" id="SM00079"/>
    </source>
</evidence>
<keyword evidence="19" id="KW-1185">Reference proteome</keyword>
<feature type="domain" description="Ionotropic glutamate receptor C-terminal" evidence="17">
    <location>
        <begin position="467"/>
        <end position="668"/>
    </location>
</feature>
<keyword evidence="11 13" id="KW-1071">Ligand-gated ion channel</keyword>
<evidence type="ECO:0000256" key="6">
    <source>
        <dbReference type="ARBA" id="ARBA00022989"/>
    </source>
</evidence>
<dbReference type="FunFam" id="3.40.50.2300:FF:000081">
    <property type="entry name" value="Glutamate receptor"/>
    <property type="match status" value="1"/>
</dbReference>
<dbReference type="CDD" id="cd19990">
    <property type="entry name" value="PBP1_GABAb_receptor_plant"/>
    <property type="match status" value="1"/>
</dbReference>
<dbReference type="SMART" id="SM00079">
    <property type="entry name" value="PBPe"/>
    <property type="match status" value="1"/>
</dbReference>
<evidence type="ECO:0000256" key="15">
    <source>
        <dbReference type="SAM" id="Phobius"/>
    </source>
</evidence>
<dbReference type="SUPFAM" id="SSF53850">
    <property type="entry name" value="Periplasmic binding protein-like II"/>
    <property type="match status" value="1"/>
</dbReference>
<organism evidence="18 19">
    <name type="scientific">Dipteronia sinensis</name>
    <dbReference type="NCBI Taxonomy" id="43782"/>
    <lineage>
        <taxon>Eukaryota</taxon>
        <taxon>Viridiplantae</taxon>
        <taxon>Streptophyta</taxon>
        <taxon>Embryophyta</taxon>
        <taxon>Tracheophyta</taxon>
        <taxon>Spermatophyta</taxon>
        <taxon>Magnoliopsida</taxon>
        <taxon>eudicotyledons</taxon>
        <taxon>Gunneridae</taxon>
        <taxon>Pentapetalae</taxon>
        <taxon>rosids</taxon>
        <taxon>malvids</taxon>
        <taxon>Sapindales</taxon>
        <taxon>Sapindaceae</taxon>
        <taxon>Hippocastanoideae</taxon>
        <taxon>Acereae</taxon>
        <taxon>Dipteronia</taxon>
    </lineage>
</organism>
<dbReference type="InterPro" id="IPR044440">
    <property type="entry name" value="GABAb_receptor_plant_PBP1"/>
</dbReference>
<evidence type="ECO:0000256" key="8">
    <source>
        <dbReference type="ARBA" id="ARBA00023136"/>
    </source>
</evidence>
<comment type="function">
    <text evidence="13">Glutamate-gated receptor that probably acts as non-selective cation channel.</text>
</comment>
<keyword evidence="14" id="KW-1015">Disulfide bond</keyword>
<dbReference type="InterPro" id="IPR028082">
    <property type="entry name" value="Peripla_BP_I"/>
</dbReference>
<dbReference type="InterPro" id="IPR017103">
    <property type="entry name" value="Iontropic_Glu_rcpt_pln"/>
</dbReference>
<evidence type="ECO:0000313" key="19">
    <source>
        <dbReference type="Proteomes" id="UP001281410"/>
    </source>
</evidence>
<evidence type="ECO:0000256" key="7">
    <source>
        <dbReference type="ARBA" id="ARBA00023065"/>
    </source>
</evidence>
<dbReference type="EMBL" id="JANJYJ010000010">
    <property type="protein sequence ID" value="KAK3184360.1"/>
    <property type="molecule type" value="Genomic_DNA"/>
</dbReference>
<keyword evidence="4 15" id="KW-0812">Transmembrane</keyword>
<dbReference type="InterPro" id="IPR001828">
    <property type="entry name" value="ANF_lig-bd_rcpt"/>
</dbReference>
<dbReference type="InterPro" id="IPR015683">
    <property type="entry name" value="Ionotropic_Glu_rcpt"/>
</dbReference>
<keyword evidence="9 13" id="KW-0675">Receptor</keyword>
<feature type="chain" id="PRO_5041910032" description="Glutamate receptor" evidence="16">
    <location>
        <begin position="22"/>
        <end position="770"/>
    </location>
</feature>
<comment type="subcellular location">
    <subcellularLocation>
        <location evidence="1">Membrane</location>
        <topology evidence="1">Multi-pass membrane protein</topology>
    </subcellularLocation>
</comment>
<evidence type="ECO:0000256" key="4">
    <source>
        <dbReference type="ARBA" id="ARBA00022692"/>
    </source>
</evidence>
<dbReference type="Proteomes" id="UP001281410">
    <property type="component" value="Unassembled WGS sequence"/>
</dbReference>
<dbReference type="GO" id="GO:0015276">
    <property type="term" value="F:ligand-gated monoatomic ion channel activity"/>
    <property type="evidence" value="ECO:0007669"/>
    <property type="project" value="InterPro"/>
</dbReference>
<evidence type="ECO:0000256" key="11">
    <source>
        <dbReference type="ARBA" id="ARBA00023286"/>
    </source>
</evidence>
<dbReference type="PIRSF" id="PIRSF037090">
    <property type="entry name" value="Iontro_Glu-like_rcpt_pln"/>
    <property type="match status" value="1"/>
</dbReference>
<dbReference type="GO" id="GO:0016020">
    <property type="term" value="C:membrane"/>
    <property type="evidence" value="ECO:0007669"/>
    <property type="project" value="UniProtKB-SubCell"/>
</dbReference>
<feature type="transmembrane region" description="Helical" evidence="15">
    <location>
        <begin position="690"/>
        <end position="710"/>
    </location>
</feature>
<dbReference type="PANTHER" id="PTHR34836">
    <property type="entry name" value="OS06G0188250 PROTEIN"/>
    <property type="match status" value="1"/>
</dbReference>
<keyword evidence="5 16" id="KW-0732">Signal</keyword>
<accession>A0AAD9ZLY5</accession>
<evidence type="ECO:0000256" key="5">
    <source>
        <dbReference type="ARBA" id="ARBA00022729"/>
    </source>
</evidence>
<keyword evidence="12 13" id="KW-0407">Ion channel</keyword>
<keyword evidence="8 13" id="KW-0472">Membrane</keyword>
<evidence type="ECO:0000313" key="18">
    <source>
        <dbReference type="EMBL" id="KAK3184360.1"/>
    </source>
</evidence>
<protein>
    <recommendedName>
        <fullName evidence="13">Glutamate receptor</fullName>
    </recommendedName>
</protein>
<comment type="caution">
    <text evidence="18">The sequence shown here is derived from an EMBL/GenBank/DDBJ whole genome shotgun (WGS) entry which is preliminary data.</text>
</comment>
<evidence type="ECO:0000256" key="13">
    <source>
        <dbReference type="PIRNR" id="PIRNR037090"/>
    </source>
</evidence>
<dbReference type="Pfam" id="PF01094">
    <property type="entry name" value="ANF_receptor"/>
    <property type="match status" value="1"/>
</dbReference>
<gene>
    <name evidence="18" type="ORF">Dsin_031646</name>
</gene>
<evidence type="ECO:0000256" key="16">
    <source>
        <dbReference type="SAM" id="SignalP"/>
    </source>
</evidence>
<dbReference type="PANTHER" id="PTHR34836:SF7">
    <property type="entry name" value="RECEPTOR LIGAND BINDING REGION DOMAIN-CONTAINING PROTEIN"/>
    <property type="match status" value="1"/>
</dbReference>
<feature type="disulfide bond" evidence="14">
    <location>
        <begin position="617"/>
        <end position="671"/>
    </location>
</feature>
<dbReference type="Gene3D" id="3.40.50.2300">
    <property type="match status" value="2"/>
</dbReference>
<evidence type="ECO:0000256" key="1">
    <source>
        <dbReference type="ARBA" id="ARBA00004141"/>
    </source>
</evidence>
<evidence type="ECO:0000256" key="2">
    <source>
        <dbReference type="ARBA" id="ARBA00008685"/>
    </source>
</evidence>
<proteinExistence type="inferred from homology"/>
<dbReference type="InterPro" id="IPR001320">
    <property type="entry name" value="Iontro_rcpt_C"/>
</dbReference>
<keyword evidence="3 13" id="KW-0813">Transport</keyword>
<evidence type="ECO:0000256" key="12">
    <source>
        <dbReference type="ARBA" id="ARBA00023303"/>
    </source>
</evidence>
<keyword evidence="7 13" id="KW-0406">Ion transport</keyword>
<dbReference type="Gene3D" id="3.40.190.10">
    <property type="entry name" value="Periplasmic binding protein-like II"/>
    <property type="match status" value="2"/>
</dbReference>
<evidence type="ECO:0000256" key="10">
    <source>
        <dbReference type="ARBA" id="ARBA00023180"/>
    </source>
</evidence>
<keyword evidence="6 15" id="KW-1133">Transmembrane helix</keyword>
<keyword evidence="10" id="KW-0325">Glycoprotein</keyword>
<evidence type="ECO:0000256" key="14">
    <source>
        <dbReference type="PIRSR" id="PIRSR037090-50"/>
    </source>
</evidence>
<evidence type="ECO:0000256" key="9">
    <source>
        <dbReference type="ARBA" id="ARBA00023170"/>
    </source>
</evidence>
<dbReference type="SUPFAM" id="SSF53822">
    <property type="entry name" value="Periplasmic binding protein-like I"/>
    <property type="match status" value="1"/>
</dbReference>
<name>A0AAD9ZLY5_9ROSI</name>
<dbReference type="PRINTS" id="PR01176">
    <property type="entry name" value="GABABRECEPTR"/>
</dbReference>